<dbReference type="InterPro" id="IPR025558">
    <property type="entry name" value="DUF4283"/>
</dbReference>
<dbReference type="OrthoDB" id="994333at2759"/>
<reference evidence="2" key="2">
    <citation type="journal article" date="2023" name="Plants (Basel)">
        <title>Annotation of the Turnera subulata (Passifloraceae) Draft Genome Reveals the S-Locus Evolved after the Divergence of Turneroideae from Passifloroideae in a Stepwise Manner.</title>
        <authorList>
            <person name="Henning P.M."/>
            <person name="Roalson E.H."/>
            <person name="Mir W."/>
            <person name="McCubbin A.G."/>
            <person name="Shore J.S."/>
        </authorList>
    </citation>
    <scope>NUCLEOTIDE SEQUENCE</scope>
    <source>
        <strain evidence="2">F60SS</strain>
    </source>
</reference>
<evidence type="ECO:0000313" key="3">
    <source>
        <dbReference type="Proteomes" id="UP001141552"/>
    </source>
</evidence>
<reference evidence="2" key="1">
    <citation type="submission" date="2022-02" db="EMBL/GenBank/DDBJ databases">
        <authorList>
            <person name="Henning P.M."/>
            <person name="McCubbin A.G."/>
            <person name="Shore J.S."/>
        </authorList>
    </citation>
    <scope>NUCLEOTIDE SEQUENCE</scope>
    <source>
        <strain evidence="2">F60SS</strain>
        <tissue evidence="2">Leaves</tissue>
    </source>
</reference>
<sequence length="157" mass="18323">MLCNRLQILWGLRGSFRVIDLDHNYFLVKLSDRSDYTRALTGGPWVIMDHYLTVSPWQPNFEPASHKFTSVVAWIRVHGLSTELYQLAILKEISGLAVFCELIIQHKRQSGDDLLKLLWIWTFPNLYRQKHVSRGFGIRSCMKIFPKFVLSVARRGM</sequence>
<organism evidence="2 3">
    <name type="scientific">Turnera subulata</name>
    <dbReference type="NCBI Taxonomy" id="218843"/>
    <lineage>
        <taxon>Eukaryota</taxon>
        <taxon>Viridiplantae</taxon>
        <taxon>Streptophyta</taxon>
        <taxon>Embryophyta</taxon>
        <taxon>Tracheophyta</taxon>
        <taxon>Spermatophyta</taxon>
        <taxon>Magnoliopsida</taxon>
        <taxon>eudicotyledons</taxon>
        <taxon>Gunneridae</taxon>
        <taxon>Pentapetalae</taxon>
        <taxon>rosids</taxon>
        <taxon>fabids</taxon>
        <taxon>Malpighiales</taxon>
        <taxon>Passifloraceae</taxon>
        <taxon>Turnera</taxon>
    </lineage>
</organism>
<proteinExistence type="predicted"/>
<dbReference type="InterPro" id="IPR040256">
    <property type="entry name" value="At4g02000-like"/>
</dbReference>
<keyword evidence="3" id="KW-1185">Reference proteome</keyword>
<accession>A0A9Q0G7E0</accession>
<evidence type="ECO:0000313" key="2">
    <source>
        <dbReference type="EMBL" id="KAJ4843639.1"/>
    </source>
</evidence>
<name>A0A9Q0G7E0_9ROSI</name>
<dbReference type="PANTHER" id="PTHR31286:SF99">
    <property type="entry name" value="DUF4283 DOMAIN-CONTAINING PROTEIN"/>
    <property type="match status" value="1"/>
</dbReference>
<dbReference type="AlphaFoldDB" id="A0A9Q0G7E0"/>
<dbReference type="PANTHER" id="PTHR31286">
    <property type="entry name" value="GLYCINE-RICH CELL WALL STRUCTURAL PROTEIN 1.8-LIKE"/>
    <property type="match status" value="1"/>
</dbReference>
<dbReference type="Pfam" id="PF14111">
    <property type="entry name" value="DUF4283"/>
    <property type="match status" value="1"/>
</dbReference>
<dbReference type="Proteomes" id="UP001141552">
    <property type="component" value="Unassembled WGS sequence"/>
</dbReference>
<comment type="caution">
    <text evidence="2">The sequence shown here is derived from an EMBL/GenBank/DDBJ whole genome shotgun (WGS) entry which is preliminary data.</text>
</comment>
<protein>
    <recommendedName>
        <fullName evidence="1">DUF4283 domain-containing protein</fullName>
    </recommendedName>
</protein>
<dbReference type="EMBL" id="JAKUCV010002188">
    <property type="protein sequence ID" value="KAJ4843639.1"/>
    <property type="molecule type" value="Genomic_DNA"/>
</dbReference>
<evidence type="ECO:0000259" key="1">
    <source>
        <dbReference type="Pfam" id="PF14111"/>
    </source>
</evidence>
<feature type="domain" description="DUF4283" evidence="1">
    <location>
        <begin position="9"/>
        <end position="64"/>
    </location>
</feature>
<gene>
    <name evidence="2" type="ORF">Tsubulata_020154</name>
</gene>